<keyword evidence="3" id="KW-1185">Reference proteome</keyword>
<gene>
    <name evidence="2" type="ORF">MiSe_93120</name>
</gene>
<feature type="compositionally biased region" description="Basic and acidic residues" evidence="1">
    <location>
        <begin position="74"/>
        <end position="88"/>
    </location>
</feature>
<proteinExistence type="predicted"/>
<sequence length="127" mass="13607">MNLNRKFPGMIRTVAIALLVGTIWLLGFPAFSATAGSYVPKDTTVNPTGKDSSIAKAAKQRIESVDDCSKYLTNGDKDTTAHLDKPLDRSGSTTLPSTLKVSDNPAPTVAEVEFKRCLEEKGIAPKP</sequence>
<evidence type="ECO:0000256" key="1">
    <source>
        <dbReference type="SAM" id="MobiDB-lite"/>
    </source>
</evidence>
<dbReference type="RefSeq" id="WP_226594550.1">
    <property type="nucleotide sequence ID" value="NZ_BLAY01000372.1"/>
</dbReference>
<evidence type="ECO:0008006" key="4">
    <source>
        <dbReference type="Google" id="ProtNLM"/>
    </source>
</evidence>
<organism evidence="2 3">
    <name type="scientific">Microseira wollei NIES-4236</name>
    <dbReference type="NCBI Taxonomy" id="2530354"/>
    <lineage>
        <taxon>Bacteria</taxon>
        <taxon>Bacillati</taxon>
        <taxon>Cyanobacteriota</taxon>
        <taxon>Cyanophyceae</taxon>
        <taxon>Oscillatoriophycideae</taxon>
        <taxon>Aerosakkonematales</taxon>
        <taxon>Aerosakkonemataceae</taxon>
        <taxon>Microseira</taxon>
    </lineage>
</organism>
<evidence type="ECO:0000313" key="3">
    <source>
        <dbReference type="Proteomes" id="UP001050975"/>
    </source>
</evidence>
<accession>A0AAV3XP43</accession>
<name>A0AAV3XP43_9CYAN</name>
<comment type="caution">
    <text evidence="2">The sequence shown here is derived from an EMBL/GenBank/DDBJ whole genome shotgun (WGS) entry which is preliminary data.</text>
</comment>
<protein>
    <recommendedName>
        <fullName evidence="4">Secreted protein</fullName>
    </recommendedName>
</protein>
<feature type="compositionally biased region" description="Polar residues" evidence="1">
    <location>
        <begin position="90"/>
        <end position="101"/>
    </location>
</feature>
<dbReference type="EMBL" id="BLAY01000372">
    <property type="protein sequence ID" value="GET44483.1"/>
    <property type="molecule type" value="Genomic_DNA"/>
</dbReference>
<reference evidence="2" key="1">
    <citation type="submission" date="2019-10" db="EMBL/GenBank/DDBJ databases">
        <title>Draft genome sequece of Microseira wollei NIES-4236.</title>
        <authorList>
            <person name="Yamaguchi H."/>
            <person name="Suzuki S."/>
            <person name="Kawachi M."/>
        </authorList>
    </citation>
    <scope>NUCLEOTIDE SEQUENCE</scope>
    <source>
        <strain evidence="2">NIES-4236</strain>
    </source>
</reference>
<dbReference type="Proteomes" id="UP001050975">
    <property type="component" value="Unassembled WGS sequence"/>
</dbReference>
<evidence type="ECO:0000313" key="2">
    <source>
        <dbReference type="EMBL" id="GET44483.1"/>
    </source>
</evidence>
<feature type="region of interest" description="Disordered" evidence="1">
    <location>
        <begin position="74"/>
        <end position="104"/>
    </location>
</feature>
<dbReference type="AlphaFoldDB" id="A0AAV3XP43"/>